<name>A0A1I6DYE1_9FIRM</name>
<dbReference type="AlphaFoldDB" id="A0A1I6DYE1"/>
<dbReference type="EMBL" id="FOYM01000021">
    <property type="protein sequence ID" value="SFR10550.1"/>
    <property type="molecule type" value="Genomic_DNA"/>
</dbReference>
<dbReference type="SUPFAM" id="SSF55826">
    <property type="entry name" value="YbaK/ProRS associated domain"/>
    <property type="match status" value="1"/>
</dbReference>
<dbReference type="InterPro" id="IPR036412">
    <property type="entry name" value="HAD-like_sf"/>
</dbReference>
<dbReference type="PANTHER" id="PTHR30411:SF1">
    <property type="entry name" value="CYTOPLASMIC PROTEIN"/>
    <property type="match status" value="1"/>
</dbReference>
<dbReference type="PRINTS" id="PR00413">
    <property type="entry name" value="HADHALOGNASE"/>
</dbReference>
<organism evidence="2 3">
    <name type="scientific">Desulfoscipio geothermicus DSM 3669</name>
    <dbReference type="NCBI Taxonomy" id="1121426"/>
    <lineage>
        <taxon>Bacteria</taxon>
        <taxon>Bacillati</taxon>
        <taxon>Bacillota</taxon>
        <taxon>Clostridia</taxon>
        <taxon>Eubacteriales</taxon>
        <taxon>Desulfallaceae</taxon>
        <taxon>Desulfoscipio</taxon>
    </lineage>
</organism>
<sequence length="398" mass="44351">MLQAVLFDLDGTLLQMDTEDFMNEYLKELSQTVASVVEPGRFVRALLASTNAMLVNRDPALTNAEVFWADFRTRLGDCITDLEPLIEDFYAHKFINLSRVARPCPQARRAVQAALDRGLRIVLATNAIFPRSAIRDRMAWAGVADLPWELVTGYEEMHFCKPHPEYYREIAELLELKPEDCLMVGNDVQKDLAASTPGMRTYLVTDYLINPTRVDYQKLADGYGTLAELAGWLAGAGREKIEQEKQAVERVRKFVQVFDPNLEPIEFKEDTSTVEEAARTLGVEPGRIAKTLLFRAGEKYGLFVMAGDVRVNTKKVKALLGGGKPRMATPEEVEEITGYRVGGVCPFALATDIPIYLDESLQRFDVFYPAAGTDRSALPVTFAKLQAITGGTVVDVIK</sequence>
<dbReference type="SUPFAM" id="SSF56784">
    <property type="entry name" value="HAD-like"/>
    <property type="match status" value="1"/>
</dbReference>
<evidence type="ECO:0000313" key="3">
    <source>
        <dbReference type="Proteomes" id="UP000199584"/>
    </source>
</evidence>
<dbReference type="InterPro" id="IPR007214">
    <property type="entry name" value="YbaK/aa-tRNA-synth-assoc-dom"/>
</dbReference>
<proteinExistence type="predicted"/>
<dbReference type="Pfam" id="PF00702">
    <property type="entry name" value="Hydrolase"/>
    <property type="match status" value="1"/>
</dbReference>
<dbReference type="Pfam" id="PF04073">
    <property type="entry name" value="tRNA_edit"/>
    <property type="match status" value="1"/>
</dbReference>
<dbReference type="CDD" id="cd04333">
    <property type="entry name" value="ProX_deacylase"/>
    <property type="match status" value="1"/>
</dbReference>
<dbReference type="Gene3D" id="3.40.50.1000">
    <property type="entry name" value="HAD superfamily/HAD-like"/>
    <property type="match status" value="1"/>
</dbReference>
<dbReference type="Proteomes" id="UP000199584">
    <property type="component" value="Unassembled WGS sequence"/>
</dbReference>
<dbReference type="Gene3D" id="3.90.960.10">
    <property type="entry name" value="YbaK/aminoacyl-tRNA synthetase-associated domain"/>
    <property type="match status" value="1"/>
</dbReference>
<keyword evidence="3" id="KW-1185">Reference proteome</keyword>
<dbReference type="STRING" id="39060.SAMN05660706_12135"/>
<accession>A0A1I6DYE1</accession>
<dbReference type="GO" id="GO:0002161">
    <property type="term" value="F:aminoacyl-tRNA deacylase activity"/>
    <property type="evidence" value="ECO:0007669"/>
    <property type="project" value="InterPro"/>
</dbReference>
<dbReference type="InterPro" id="IPR006439">
    <property type="entry name" value="HAD-SF_hydro_IA"/>
</dbReference>
<reference evidence="3" key="1">
    <citation type="submission" date="2016-10" db="EMBL/GenBank/DDBJ databases">
        <authorList>
            <person name="Varghese N."/>
            <person name="Submissions S."/>
        </authorList>
    </citation>
    <scope>NUCLEOTIDE SEQUENCE [LARGE SCALE GENOMIC DNA]</scope>
    <source>
        <strain evidence="3">DSM 3669</strain>
    </source>
</reference>
<evidence type="ECO:0000259" key="1">
    <source>
        <dbReference type="Pfam" id="PF04073"/>
    </source>
</evidence>
<protein>
    <submittedName>
        <fullName evidence="2">Cys-tRNA(Pro) deacylase</fullName>
    </submittedName>
</protein>
<dbReference type="InterPro" id="IPR023214">
    <property type="entry name" value="HAD_sf"/>
</dbReference>
<dbReference type="SFLD" id="SFLDS00003">
    <property type="entry name" value="Haloacid_Dehalogenase"/>
    <property type="match status" value="1"/>
</dbReference>
<dbReference type="RefSeq" id="WP_165608311.1">
    <property type="nucleotide sequence ID" value="NZ_FOYM01000021.1"/>
</dbReference>
<dbReference type="InterPro" id="IPR036754">
    <property type="entry name" value="YbaK/aa-tRNA-synt-asso_dom_sf"/>
</dbReference>
<gene>
    <name evidence="2" type="ORF">SAMN05660706_12135</name>
</gene>
<evidence type="ECO:0000313" key="2">
    <source>
        <dbReference type="EMBL" id="SFR10550.1"/>
    </source>
</evidence>
<feature type="domain" description="YbaK/aminoacyl-tRNA synthetase-associated" evidence="1">
    <location>
        <begin position="269"/>
        <end position="386"/>
    </location>
</feature>
<dbReference type="SFLD" id="SFLDG01129">
    <property type="entry name" value="C1.5:_HAD__Beta-PGM__Phosphata"/>
    <property type="match status" value="1"/>
</dbReference>
<dbReference type="PANTHER" id="PTHR30411">
    <property type="entry name" value="CYTOPLASMIC PROTEIN"/>
    <property type="match status" value="1"/>
</dbReference>